<dbReference type="GO" id="GO:0005524">
    <property type="term" value="F:ATP binding"/>
    <property type="evidence" value="ECO:0007669"/>
    <property type="project" value="UniProtKB-KW"/>
</dbReference>
<evidence type="ECO:0000256" key="7">
    <source>
        <dbReference type="ARBA" id="ARBA00022777"/>
    </source>
</evidence>
<dbReference type="AlphaFoldDB" id="A0A6J1MKA6"/>
<evidence type="ECO:0000256" key="13">
    <source>
        <dbReference type="ARBA" id="ARBA00023180"/>
    </source>
</evidence>
<evidence type="ECO:0000256" key="9">
    <source>
        <dbReference type="ARBA" id="ARBA00022989"/>
    </source>
</evidence>
<dbReference type="InterPro" id="IPR036116">
    <property type="entry name" value="FN3_sf"/>
</dbReference>
<dbReference type="InterPro" id="IPR006212">
    <property type="entry name" value="Furin_repeat"/>
</dbReference>
<dbReference type="Gene3D" id="3.80.20.20">
    <property type="entry name" value="Receptor L-domain"/>
    <property type="match status" value="2"/>
</dbReference>
<dbReference type="GO" id="GO:0016020">
    <property type="term" value="C:membrane"/>
    <property type="evidence" value="ECO:0007669"/>
    <property type="project" value="UniProtKB-SubCell"/>
</dbReference>
<dbReference type="RefSeq" id="XP_023177478.2">
    <property type="nucleotide sequence ID" value="XM_023321710.2"/>
</dbReference>
<dbReference type="EC" id="2.7.10.1" evidence="2"/>
<proteinExistence type="predicted"/>
<evidence type="ECO:0000256" key="3">
    <source>
        <dbReference type="ARBA" id="ARBA00022553"/>
    </source>
</evidence>
<name>A0A6J1MKA6_DROHY</name>
<dbReference type="Pfam" id="PF01030">
    <property type="entry name" value="Recep_L_domain"/>
    <property type="match status" value="2"/>
</dbReference>
<keyword evidence="5 15" id="KW-0812">Transmembrane</keyword>
<dbReference type="PANTHER" id="PTHR21662:SF59">
    <property type="entry name" value="RECEPTOR PROTEIN-TYROSINE KINASE"/>
    <property type="match status" value="1"/>
</dbReference>
<dbReference type="InterPro" id="IPR053079">
    <property type="entry name" value="SPS2_domain"/>
</dbReference>
<keyword evidence="4" id="KW-0808">Transferase</keyword>
<dbReference type="SUPFAM" id="SSF57184">
    <property type="entry name" value="Growth factor receptor domain"/>
    <property type="match status" value="1"/>
</dbReference>
<evidence type="ECO:0000256" key="8">
    <source>
        <dbReference type="ARBA" id="ARBA00022840"/>
    </source>
</evidence>
<evidence type="ECO:0000256" key="14">
    <source>
        <dbReference type="ARBA" id="ARBA00051243"/>
    </source>
</evidence>
<feature type="domain" description="Receptor L-domain" evidence="18">
    <location>
        <begin position="53"/>
        <end position="162"/>
    </location>
</feature>
<sequence length="960" mass="110456">MLLKLGHMLLALANIFALALALAATQQYKSAEFKECTSIDIRNECSKMRLLDNCTVVIGYVMITLLPSQNCNFSLYSFPKLREITDYMIFTEVKDLTNIRDMFPNLTVIRGRRLFLNYALGITSMPELELLEFKSLVAIQHGHVYIGNCHKLCQLNRINWDRLTLSAGENHIVIGSNNCTHRANCKGCASNYCWSNFTCQRFENDNVVHYDRNLQSCHEECLGGCHNTTAAGCVVCRGLTDAGVCVKRCPATKYVLDHYQRCYTRDECVHLHGHFTFGDKCVAFCPSGYKANAASDCVRCAPLEACISVCSPEHQDGMIVIYNLADAEDLRGCQIVNSSLIITIRNKVNEQQLEHSLSSIREIRGHLKIYRSSQLSSLKFLSNLRRIHGDPLENRHYAFILYDNKHLSELWAPTKQLEFVSGGMFMHRNNKLCNKHIKEFQDRVIHDKVMDSLQTSDQEVLCGPAKLQLLVQPTSHRTLQFSWLKLQMSVELELIYRTVPLGTRYAEQSELEAPICTRINWQRLLLFADDLQDNGTHYSYQLDQLRPHTRYVCMLRTFGGDIQHDARSDLIYVETHMDIPKPPALAITKKTDNTLTLRLKGEELDYYMLTVHELTDDTAYMDERNFCRQPASRQDMEAVRWRQEQDDYDECCTRQANQALDQDFIKQMAEMFRCSLDEPDNCASSTQKAGQQLRLASNVTFYELRQLERYRLYSLQLQACNMLGCSSSTTVHERTNFTIGADLLPQLMACRLPKTTDYIVRFAEPDQPNGLIVNYVLHYRNNISEQVAETHLSCITRRQHALANYVHKTSLNGTYNECAVRIHSLAGDVITNYVKITWCDKEQSKMPPTIAPDIDNETVLAAVTKAHAQEEETHSHVRGVSIFLLCFLFGCAVSLIWLLYKRRCWRKWPGLRRYMPVREQWLRERQQTEDREILVDGFETVRFQNNNNNNNSSSSIGNEY</sequence>
<dbReference type="InterPro" id="IPR009030">
    <property type="entry name" value="Growth_fac_rcpt_cys_sf"/>
</dbReference>
<evidence type="ECO:0000256" key="11">
    <source>
        <dbReference type="ARBA" id="ARBA00023137"/>
    </source>
</evidence>
<feature type="chain" id="PRO_5027087974" description="receptor protein-tyrosine kinase" evidence="16">
    <location>
        <begin position="22"/>
        <end position="960"/>
    </location>
</feature>
<comment type="catalytic activity">
    <reaction evidence="14">
        <text>L-tyrosyl-[protein] + ATP = O-phospho-L-tyrosyl-[protein] + ADP + H(+)</text>
        <dbReference type="Rhea" id="RHEA:10596"/>
        <dbReference type="Rhea" id="RHEA-COMP:10136"/>
        <dbReference type="Rhea" id="RHEA-COMP:20101"/>
        <dbReference type="ChEBI" id="CHEBI:15378"/>
        <dbReference type="ChEBI" id="CHEBI:30616"/>
        <dbReference type="ChEBI" id="CHEBI:46858"/>
        <dbReference type="ChEBI" id="CHEBI:61978"/>
        <dbReference type="ChEBI" id="CHEBI:456216"/>
        <dbReference type="EC" id="2.7.10.1"/>
    </reaction>
</comment>
<keyword evidence="6" id="KW-0547">Nucleotide-binding</keyword>
<dbReference type="GeneID" id="111603892"/>
<dbReference type="GO" id="GO:0004714">
    <property type="term" value="F:transmembrane receptor protein tyrosine kinase activity"/>
    <property type="evidence" value="ECO:0007669"/>
    <property type="project" value="UniProtKB-EC"/>
</dbReference>
<reference evidence="20" key="1">
    <citation type="submission" date="2025-08" db="UniProtKB">
        <authorList>
            <consortium name="RefSeq"/>
        </authorList>
    </citation>
    <scope>IDENTIFICATION</scope>
    <source>
        <strain evidence="20">15085-1641.00</strain>
        <tissue evidence="20">Whole body</tissue>
    </source>
</reference>
<gene>
    <name evidence="20" type="primary">LOC111603892</name>
</gene>
<dbReference type="InterPro" id="IPR036941">
    <property type="entry name" value="Rcpt_L-dom_sf"/>
</dbReference>
<dbReference type="OrthoDB" id="6612654at2759"/>
<dbReference type="InterPro" id="IPR006211">
    <property type="entry name" value="Furin-like_Cys-rich_dom"/>
</dbReference>
<evidence type="ECO:0000256" key="6">
    <source>
        <dbReference type="ARBA" id="ARBA00022741"/>
    </source>
</evidence>
<evidence type="ECO:0000313" key="20">
    <source>
        <dbReference type="RefSeq" id="XP_023177478.2"/>
    </source>
</evidence>
<protein>
    <recommendedName>
        <fullName evidence="2">receptor protein-tyrosine kinase</fullName>
        <ecNumber evidence="2">2.7.10.1</ecNumber>
    </recommendedName>
</protein>
<accession>A0A6J1MKA6</accession>
<organism evidence="19 20">
    <name type="scientific">Drosophila hydei</name>
    <name type="common">Fruit fly</name>
    <dbReference type="NCBI Taxonomy" id="7224"/>
    <lineage>
        <taxon>Eukaryota</taxon>
        <taxon>Metazoa</taxon>
        <taxon>Ecdysozoa</taxon>
        <taxon>Arthropoda</taxon>
        <taxon>Hexapoda</taxon>
        <taxon>Insecta</taxon>
        <taxon>Pterygota</taxon>
        <taxon>Neoptera</taxon>
        <taxon>Endopterygota</taxon>
        <taxon>Diptera</taxon>
        <taxon>Brachycera</taxon>
        <taxon>Muscomorpha</taxon>
        <taxon>Ephydroidea</taxon>
        <taxon>Drosophilidae</taxon>
        <taxon>Drosophila</taxon>
    </lineage>
</organism>
<evidence type="ECO:0000256" key="16">
    <source>
        <dbReference type="SAM" id="SignalP"/>
    </source>
</evidence>
<evidence type="ECO:0000259" key="18">
    <source>
        <dbReference type="Pfam" id="PF01030"/>
    </source>
</evidence>
<dbReference type="SUPFAM" id="SSF52058">
    <property type="entry name" value="L domain-like"/>
    <property type="match status" value="2"/>
</dbReference>
<dbReference type="OMA" id="IQRGHVY"/>
<keyword evidence="9 15" id="KW-1133">Transmembrane helix</keyword>
<evidence type="ECO:0000313" key="19">
    <source>
        <dbReference type="Proteomes" id="UP000504633"/>
    </source>
</evidence>
<dbReference type="InterPro" id="IPR000494">
    <property type="entry name" value="Rcpt_L-dom"/>
</dbReference>
<keyword evidence="13" id="KW-0325">Glycoprotein</keyword>
<dbReference type="PANTHER" id="PTHR21662">
    <property type="entry name" value="RECEPTOR PROTEIN-TYROSINE KINASE"/>
    <property type="match status" value="1"/>
</dbReference>
<evidence type="ECO:0000256" key="12">
    <source>
        <dbReference type="ARBA" id="ARBA00023170"/>
    </source>
</evidence>
<evidence type="ECO:0000256" key="10">
    <source>
        <dbReference type="ARBA" id="ARBA00023136"/>
    </source>
</evidence>
<evidence type="ECO:0000256" key="15">
    <source>
        <dbReference type="SAM" id="Phobius"/>
    </source>
</evidence>
<feature type="domain" description="Furin-like cysteine-rich" evidence="17">
    <location>
        <begin position="183"/>
        <end position="310"/>
    </location>
</feature>
<evidence type="ECO:0000256" key="5">
    <source>
        <dbReference type="ARBA" id="ARBA00022692"/>
    </source>
</evidence>
<feature type="signal peptide" evidence="16">
    <location>
        <begin position="1"/>
        <end position="21"/>
    </location>
</feature>
<evidence type="ECO:0000256" key="2">
    <source>
        <dbReference type="ARBA" id="ARBA00011902"/>
    </source>
</evidence>
<keyword evidence="16" id="KW-0732">Signal</keyword>
<keyword evidence="12 20" id="KW-0675">Receptor</keyword>
<dbReference type="Pfam" id="PF00757">
    <property type="entry name" value="Furin-like"/>
    <property type="match status" value="1"/>
</dbReference>
<dbReference type="KEGG" id="dhe:111603892"/>
<keyword evidence="7" id="KW-0418">Kinase</keyword>
<feature type="domain" description="Receptor L-domain" evidence="18">
    <location>
        <begin position="332"/>
        <end position="438"/>
    </location>
</feature>
<evidence type="ECO:0000256" key="1">
    <source>
        <dbReference type="ARBA" id="ARBA00004479"/>
    </source>
</evidence>
<keyword evidence="10 15" id="KW-0472">Membrane</keyword>
<dbReference type="SMART" id="SM00261">
    <property type="entry name" value="FU"/>
    <property type="match status" value="1"/>
</dbReference>
<evidence type="ECO:0000259" key="17">
    <source>
        <dbReference type="Pfam" id="PF00757"/>
    </source>
</evidence>
<keyword evidence="8" id="KW-0067">ATP-binding</keyword>
<feature type="transmembrane region" description="Helical" evidence="15">
    <location>
        <begin position="880"/>
        <end position="900"/>
    </location>
</feature>
<dbReference type="SUPFAM" id="SSF49265">
    <property type="entry name" value="Fibronectin type III"/>
    <property type="match status" value="2"/>
</dbReference>
<dbReference type="Proteomes" id="UP000504633">
    <property type="component" value="Unplaced"/>
</dbReference>
<dbReference type="Gene3D" id="2.10.220.10">
    <property type="entry name" value="Hormone Receptor, Insulin-like Growth Factor Receptor 1, Chain A, domain 2"/>
    <property type="match status" value="1"/>
</dbReference>
<evidence type="ECO:0000256" key="4">
    <source>
        <dbReference type="ARBA" id="ARBA00022679"/>
    </source>
</evidence>
<dbReference type="CDD" id="cd00064">
    <property type="entry name" value="FU"/>
    <property type="match status" value="1"/>
</dbReference>
<keyword evidence="3" id="KW-0597">Phosphoprotein</keyword>
<keyword evidence="11" id="KW-0829">Tyrosine-protein kinase</keyword>
<keyword evidence="19" id="KW-1185">Reference proteome</keyword>
<comment type="subcellular location">
    <subcellularLocation>
        <location evidence="1">Membrane</location>
        <topology evidence="1">Single-pass type I membrane protein</topology>
    </subcellularLocation>
</comment>